<evidence type="ECO:0000256" key="1">
    <source>
        <dbReference type="ARBA" id="ARBA00006612"/>
    </source>
</evidence>
<comment type="similarity">
    <text evidence="1">Belongs to the TAF9 family. CENP-S/MHF1 subfamily.</text>
</comment>
<sequence>MMDDALSRRDGEKAAMRSALAHAVGTLCERERGRGLEMEPTAVATLAYAVEHYLKTLAVDLPAFAKHAKRNTVHVDDVLLAARGSPELRKKLEDFIEANDLRPHPKKKRNIDTS</sequence>
<dbReference type="GO" id="GO:0000712">
    <property type="term" value="P:resolution of meiotic recombination intermediates"/>
    <property type="evidence" value="ECO:0007669"/>
    <property type="project" value="TreeGrafter"/>
</dbReference>
<keyword evidence="3" id="KW-0238">DNA-binding</keyword>
<dbReference type="GO" id="GO:0003682">
    <property type="term" value="F:chromatin binding"/>
    <property type="evidence" value="ECO:0007669"/>
    <property type="project" value="TreeGrafter"/>
</dbReference>
<dbReference type="SUPFAM" id="SSF47113">
    <property type="entry name" value="Histone-fold"/>
    <property type="match status" value="1"/>
</dbReference>
<comment type="caution">
    <text evidence="5">The sequence shown here is derived from an EMBL/GenBank/DDBJ whole genome shotgun (WGS) entry which is preliminary data.</text>
</comment>
<dbReference type="AlphaFoldDB" id="A0AAD7U9R1"/>
<dbReference type="GO" id="GO:0071821">
    <property type="term" value="C:FANCM-MHF complex"/>
    <property type="evidence" value="ECO:0007669"/>
    <property type="project" value="InterPro"/>
</dbReference>
<evidence type="ECO:0008006" key="7">
    <source>
        <dbReference type="Google" id="ProtNLM"/>
    </source>
</evidence>
<keyword evidence="2" id="KW-0227">DNA damage</keyword>
<keyword evidence="4" id="KW-0234">DNA repair</keyword>
<evidence type="ECO:0000256" key="2">
    <source>
        <dbReference type="ARBA" id="ARBA00022763"/>
    </source>
</evidence>
<organism evidence="5 6">
    <name type="scientific">Chrysophaeum taylorii</name>
    <dbReference type="NCBI Taxonomy" id="2483200"/>
    <lineage>
        <taxon>Eukaryota</taxon>
        <taxon>Sar</taxon>
        <taxon>Stramenopiles</taxon>
        <taxon>Ochrophyta</taxon>
        <taxon>Pelagophyceae</taxon>
        <taxon>Pelagomonadales</taxon>
        <taxon>Pelagomonadaceae</taxon>
        <taxon>Chrysophaeum</taxon>
    </lineage>
</organism>
<dbReference type="InterPro" id="IPR009072">
    <property type="entry name" value="Histone-fold"/>
</dbReference>
<dbReference type="Gene3D" id="1.10.20.10">
    <property type="entry name" value="Histone, subunit A"/>
    <property type="match status" value="1"/>
</dbReference>
<evidence type="ECO:0000313" key="5">
    <source>
        <dbReference type="EMBL" id="KAJ8600891.1"/>
    </source>
</evidence>
<dbReference type="EMBL" id="JAQMWT010000468">
    <property type="protein sequence ID" value="KAJ8600891.1"/>
    <property type="molecule type" value="Genomic_DNA"/>
</dbReference>
<evidence type="ECO:0000256" key="4">
    <source>
        <dbReference type="ARBA" id="ARBA00023204"/>
    </source>
</evidence>
<dbReference type="GO" id="GO:0046982">
    <property type="term" value="F:protein heterodimerization activity"/>
    <property type="evidence" value="ECO:0007669"/>
    <property type="project" value="InterPro"/>
</dbReference>
<gene>
    <name evidence="5" type="ORF">CTAYLR_006984</name>
</gene>
<protein>
    <recommendedName>
        <fullName evidence="7">Centromere protein S</fullName>
    </recommendedName>
</protein>
<dbReference type="GO" id="GO:0006281">
    <property type="term" value="P:DNA repair"/>
    <property type="evidence" value="ECO:0007669"/>
    <property type="project" value="UniProtKB-KW"/>
</dbReference>
<keyword evidence="6" id="KW-1185">Reference proteome</keyword>
<name>A0AAD7U9R1_9STRA</name>
<dbReference type="CDD" id="cd22919">
    <property type="entry name" value="HFD_CENP-S"/>
    <property type="match status" value="1"/>
</dbReference>
<evidence type="ECO:0000256" key="3">
    <source>
        <dbReference type="ARBA" id="ARBA00023125"/>
    </source>
</evidence>
<dbReference type="InterPro" id="IPR029003">
    <property type="entry name" value="CENP-S/Mhf1"/>
</dbReference>
<dbReference type="PANTHER" id="PTHR22980">
    <property type="entry name" value="CORTISTATIN"/>
    <property type="match status" value="1"/>
</dbReference>
<dbReference type="GO" id="GO:0003677">
    <property type="term" value="F:DNA binding"/>
    <property type="evidence" value="ECO:0007669"/>
    <property type="project" value="UniProtKB-KW"/>
</dbReference>
<dbReference type="PANTHER" id="PTHR22980:SF0">
    <property type="entry name" value="CENTROMERE PROTEIN S"/>
    <property type="match status" value="1"/>
</dbReference>
<evidence type="ECO:0000313" key="6">
    <source>
        <dbReference type="Proteomes" id="UP001230188"/>
    </source>
</evidence>
<reference evidence="5" key="1">
    <citation type="submission" date="2023-01" db="EMBL/GenBank/DDBJ databases">
        <title>Metagenome sequencing of chrysophaentin producing Chrysophaeum taylorii.</title>
        <authorList>
            <person name="Davison J."/>
            <person name="Bewley C."/>
        </authorList>
    </citation>
    <scope>NUCLEOTIDE SEQUENCE</scope>
    <source>
        <strain evidence="5">NIES-1699</strain>
    </source>
</reference>
<accession>A0AAD7U9R1</accession>
<dbReference type="Proteomes" id="UP001230188">
    <property type="component" value="Unassembled WGS sequence"/>
</dbReference>
<dbReference type="GO" id="GO:0031297">
    <property type="term" value="P:replication fork processing"/>
    <property type="evidence" value="ECO:0007669"/>
    <property type="project" value="TreeGrafter"/>
</dbReference>
<dbReference type="Pfam" id="PF15630">
    <property type="entry name" value="CENP-S"/>
    <property type="match status" value="1"/>
</dbReference>
<proteinExistence type="inferred from homology"/>